<keyword evidence="4" id="KW-0408">Iron</keyword>
<evidence type="ECO:0000256" key="8">
    <source>
        <dbReference type="SAM" id="MobiDB-lite"/>
    </source>
</evidence>
<feature type="region of interest" description="Disordered" evidence="8">
    <location>
        <begin position="819"/>
        <end position="873"/>
    </location>
</feature>
<dbReference type="Pfam" id="PF09243">
    <property type="entry name" value="Rsm22"/>
    <property type="match status" value="1"/>
</dbReference>
<organism evidence="9 10">
    <name type="scientific">Lasiosphaeria ovina</name>
    <dbReference type="NCBI Taxonomy" id="92902"/>
    <lineage>
        <taxon>Eukaryota</taxon>
        <taxon>Fungi</taxon>
        <taxon>Dikarya</taxon>
        <taxon>Ascomycota</taxon>
        <taxon>Pezizomycotina</taxon>
        <taxon>Sordariomycetes</taxon>
        <taxon>Sordariomycetidae</taxon>
        <taxon>Sordariales</taxon>
        <taxon>Lasiosphaeriaceae</taxon>
        <taxon>Lasiosphaeria</taxon>
    </lineage>
</organism>
<dbReference type="InterPro" id="IPR052571">
    <property type="entry name" value="Mt_RNA_Methyltransferase"/>
</dbReference>
<evidence type="ECO:0000256" key="3">
    <source>
        <dbReference type="ARBA" id="ARBA00022946"/>
    </source>
</evidence>
<name>A0AAE0NLD5_9PEZI</name>
<accession>A0AAE0NLD5</accession>
<evidence type="ECO:0000256" key="7">
    <source>
        <dbReference type="ARBA" id="ARBA00045681"/>
    </source>
</evidence>
<evidence type="ECO:0000256" key="1">
    <source>
        <dbReference type="ARBA" id="ARBA00004173"/>
    </source>
</evidence>
<dbReference type="SUPFAM" id="SSF53335">
    <property type="entry name" value="S-adenosyl-L-methionine-dependent methyltransferases"/>
    <property type="match status" value="1"/>
</dbReference>
<dbReference type="GO" id="GO:0051536">
    <property type="term" value="F:iron-sulfur cluster binding"/>
    <property type="evidence" value="ECO:0007669"/>
    <property type="project" value="UniProtKB-KW"/>
</dbReference>
<evidence type="ECO:0000256" key="6">
    <source>
        <dbReference type="ARBA" id="ARBA00023128"/>
    </source>
</evidence>
<evidence type="ECO:0000313" key="10">
    <source>
        <dbReference type="Proteomes" id="UP001287356"/>
    </source>
</evidence>
<evidence type="ECO:0000256" key="5">
    <source>
        <dbReference type="ARBA" id="ARBA00023014"/>
    </source>
</evidence>
<dbReference type="PANTHER" id="PTHR13184:SF5">
    <property type="entry name" value="METHYLTRANSFERASE-LIKE PROTEIN 17, MITOCHONDRIAL"/>
    <property type="match status" value="1"/>
</dbReference>
<dbReference type="EMBL" id="JAULSN010000001">
    <property type="protein sequence ID" value="KAK3383519.1"/>
    <property type="molecule type" value="Genomic_DNA"/>
</dbReference>
<feature type="region of interest" description="Disordered" evidence="8">
    <location>
        <begin position="252"/>
        <end position="282"/>
    </location>
</feature>
<comment type="subcellular location">
    <subcellularLocation>
        <location evidence="1">Mitochondrion</location>
    </subcellularLocation>
</comment>
<dbReference type="AlphaFoldDB" id="A0AAE0NLD5"/>
<evidence type="ECO:0000256" key="2">
    <source>
        <dbReference type="ARBA" id="ARBA00022723"/>
    </source>
</evidence>
<gene>
    <name evidence="9" type="ORF">B0T24DRAFT_605291</name>
</gene>
<keyword evidence="10" id="KW-1185">Reference proteome</keyword>
<dbReference type="GO" id="GO:0005763">
    <property type="term" value="C:mitochondrial small ribosomal subunit"/>
    <property type="evidence" value="ECO:0007669"/>
    <property type="project" value="TreeGrafter"/>
</dbReference>
<dbReference type="GO" id="GO:0046872">
    <property type="term" value="F:metal ion binding"/>
    <property type="evidence" value="ECO:0007669"/>
    <property type="project" value="UniProtKB-KW"/>
</dbReference>
<feature type="compositionally biased region" description="Acidic residues" evidence="8">
    <location>
        <begin position="852"/>
        <end position="863"/>
    </location>
</feature>
<protein>
    <submittedName>
        <fullName evidence="9">Mitochondrial small ribosomal subunit Rsm22-domain-containing protein</fullName>
    </submittedName>
</protein>
<dbReference type="Proteomes" id="UP001287356">
    <property type="component" value="Unassembled WGS sequence"/>
</dbReference>
<keyword evidence="5" id="KW-0411">Iron-sulfur</keyword>
<reference evidence="9" key="2">
    <citation type="submission" date="2023-06" db="EMBL/GenBank/DDBJ databases">
        <authorList>
            <consortium name="Lawrence Berkeley National Laboratory"/>
            <person name="Haridas S."/>
            <person name="Hensen N."/>
            <person name="Bonometti L."/>
            <person name="Westerberg I."/>
            <person name="Brannstrom I.O."/>
            <person name="Guillou S."/>
            <person name="Cros-Aarteil S."/>
            <person name="Calhoun S."/>
            <person name="Kuo A."/>
            <person name="Mondo S."/>
            <person name="Pangilinan J."/>
            <person name="Riley R."/>
            <person name="Labutti K."/>
            <person name="Andreopoulos B."/>
            <person name="Lipzen A."/>
            <person name="Chen C."/>
            <person name="Yanf M."/>
            <person name="Daum C."/>
            <person name="Ng V."/>
            <person name="Clum A."/>
            <person name="Steindorff A."/>
            <person name="Ohm R."/>
            <person name="Martin F."/>
            <person name="Silar P."/>
            <person name="Natvig D."/>
            <person name="Lalanne C."/>
            <person name="Gautier V."/>
            <person name="Ament-Velasquez S.L."/>
            <person name="Kruys A."/>
            <person name="Hutchinson M.I."/>
            <person name="Powell A.J."/>
            <person name="Barry K."/>
            <person name="Miller A.N."/>
            <person name="Grigoriev I.V."/>
            <person name="Debuchy R."/>
            <person name="Gladieux P."/>
            <person name="Thoren M.H."/>
            <person name="Johannesson H."/>
        </authorList>
    </citation>
    <scope>NUCLEOTIDE SEQUENCE</scope>
    <source>
        <strain evidence="9">CBS 958.72</strain>
    </source>
</reference>
<keyword evidence="6" id="KW-0496">Mitochondrion</keyword>
<feature type="compositionally biased region" description="Basic and acidic residues" evidence="8">
    <location>
        <begin position="819"/>
        <end position="846"/>
    </location>
</feature>
<dbReference type="PANTHER" id="PTHR13184">
    <property type="entry name" value="37S RIBOSOMAL PROTEIN S22"/>
    <property type="match status" value="1"/>
</dbReference>
<dbReference type="Gene3D" id="3.40.50.150">
    <property type="entry name" value="Vaccinia Virus protein VP39"/>
    <property type="match status" value="1"/>
</dbReference>
<evidence type="ECO:0000256" key="4">
    <source>
        <dbReference type="ARBA" id="ARBA00023004"/>
    </source>
</evidence>
<feature type="compositionally biased region" description="Acidic residues" evidence="8">
    <location>
        <begin position="255"/>
        <end position="282"/>
    </location>
</feature>
<keyword evidence="2" id="KW-0479">Metal-binding</keyword>
<dbReference type="GO" id="GO:0008168">
    <property type="term" value="F:methyltransferase activity"/>
    <property type="evidence" value="ECO:0007669"/>
    <property type="project" value="InterPro"/>
</dbReference>
<dbReference type="GO" id="GO:0006412">
    <property type="term" value="P:translation"/>
    <property type="evidence" value="ECO:0007669"/>
    <property type="project" value="InterPro"/>
</dbReference>
<dbReference type="GO" id="GO:0003735">
    <property type="term" value="F:structural constituent of ribosome"/>
    <property type="evidence" value="ECO:0007669"/>
    <property type="project" value="TreeGrafter"/>
</dbReference>
<proteinExistence type="predicted"/>
<feature type="region of interest" description="Disordered" evidence="8">
    <location>
        <begin position="47"/>
        <end position="105"/>
    </location>
</feature>
<evidence type="ECO:0000313" key="9">
    <source>
        <dbReference type="EMBL" id="KAK3383519.1"/>
    </source>
</evidence>
<feature type="compositionally biased region" description="Low complexity" evidence="8">
    <location>
        <begin position="56"/>
        <end position="69"/>
    </location>
</feature>
<keyword evidence="3" id="KW-0809">Transit peptide</keyword>
<comment type="function">
    <text evidence="7">Mitochondrial ribosome (mitoribosome) assembly factor. Binds at the interface of the head and body domains of the mitochondrial small ribosomal subunit (mt-SSU), occluding the mRNA channel and preventing compaction of the head domain towards the body. Probable inactive methyltransferase: retains the characteristic folding and ability to bind S-adenosyl-L-methionine, but it probably lost its methyltransferase activity.</text>
</comment>
<reference evidence="9" key="1">
    <citation type="journal article" date="2023" name="Mol. Phylogenet. Evol.">
        <title>Genome-scale phylogeny and comparative genomics of the fungal order Sordariales.</title>
        <authorList>
            <person name="Hensen N."/>
            <person name="Bonometti L."/>
            <person name="Westerberg I."/>
            <person name="Brannstrom I.O."/>
            <person name="Guillou S."/>
            <person name="Cros-Aarteil S."/>
            <person name="Calhoun S."/>
            <person name="Haridas S."/>
            <person name="Kuo A."/>
            <person name="Mondo S."/>
            <person name="Pangilinan J."/>
            <person name="Riley R."/>
            <person name="LaButti K."/>
            <person name="Andreopoulos B."/>
            <person name="Lipzen A."/>
            <person name="Chen C."/>
            <person name="Yan M."/>
            <person name="Daum C."/>
            <person name="Ng V."/>
            <person name="Clum A."/>
            <person name="Steindorff A."/>
            <person name="Ohm R.A."/>
            <person name="Martin F."/>
            <person name="Silar P."/>
            <person name="Natvig D.O."/>
            <person name="Lalanne C."/>
            <person name="Gautier V."/>
            <person name="Ament-Velasquez S.L."/>
            <person name="Kruys A."/>
            <person name="Hutchinson M.I."/>
            <person name="Powell A.J."/>
            <person name="Barry K."/>
            <person name="Miller A.N."/>
            <person name="Grigoriev I.V."/>
            <person name="Debuchy R."/>
            <person name="Gladieux P."/>
            <person name="Hiltunen Thoren M."/>
            <person name="Johannesson H."/>
        </authorList>
    </citation>
    <scope>NUCLEOTIDE SEQUENCE</scope>
    <source>
        <strain evidence="9">CBS 958.72</strain>
    </source>
</reference>
<comment type="caution">
    <text evidence="9">The sequence shown here is derived from an EMBL/GenBank/DDBJ whole genome shotgun (WGS) entry which is preliminary data.</text>
</comment>
<feature type="compositionally biased region" description="Basic and acidic residues" evidence="8">
    <location>
        <begin position="74"/>
        <end position="105"/>
    </location>
</feature>
<sequence>MIAPRRIPNRCLGCRTQLLSFYDALLAPQSRASSRHFSSLRAPSTQSFLSLAQPPRSDSSSSARQFSTSRRARRDTAHEHDSNSADTAQEPRRRESELAGEDTKTIVRQAKQTFGDTLPPGYLTPEELKLYERLYGPALRDTRPEDVGLPYYGDENEMAKNESTRTLLRETEDGQLEEVEYTIRVSEIPKDEDGAASEVADDIGTLEELPPLSNEQVEYLNVTANNQREYDALVRLQRDFELATLKAAAEAALEPNEDDIMEENEPREEDEIEEDEGGPDAVFDEWDSMDTEQRARLHPHTVMGHFKTFPSTLLLPKETLMQPISDLLKRTSPTHLREAAERVFGGPGLPYSPSTPGGKRLPLQKPLMMRPSQHKLSEIEADVFLATVVPGLYTTAMSILVEVRKRLGPAWIQGLLTKAGSQGPRVLDVGAGGAGLAAWQDVVNAEWDILRQERKVFTQEPPGKKTVVVGSETIRHRISRFMQNTTFLPRLPDYVHSGKGKEPHLDAGESPAPRKTFDIIIASHLMMPLDKPYKRKVLLENLWEMLSPDGGVLIVLEKGHPRGFEAVAEVRRRLLDDFIIPPTVQPPPEEIQAEAERIREPGMIVAPCTNHTTCPLYHSPGLSSGRKDYCHFVQRYTRPSFLQKLHGASHHNYEDIRFSYIAVRRGAQPDGIVSPESGATLEPEIAPYLQGKDAADRAFAGFENPEGGIPHPLSLPRNMFPPLKRRGHVLLDMCTPAGTYERWIVARSLSKQAYHDARKARWGDLWALGAKTRIPRNVRLGRPELADGGVRSRAAESSRKRPKVVELNVDPKRGITSVTEKEAKSKYHAAERRTKGGRKMKIDDLMKQMGIDDVEDPDDEEDANFMRGRVKDD</sequence>
<dbReference type="InterPro" id="IPR015324">
    <property type="entry name" value="Ribosomal_Rsm22-like"/>
</dbReference>
<dbReference type="InterPro" id="IPR029063">
    <property type="entry name" value="SAM-dependent_MTases_sf"/>
</dbReference>